<dbReference type="Gene3D" id="3.90.1750.20">
    <property type="entry name" value="Putative Large Serine Recombinase, Chain B, Domain 2"/>
    <property type="match status" value="1"/>
</dbReference>
<dbReference type="SMART" id="SM00857">
    <property type="entry name" value="Resolvase"/>
    <property type="match status" value="1"/>
</dbReference>
<dbReference type="InterPro" id="IPR006119">
    <property type="entry name" value="Resolv_N"/>
</dbReference>
<dbReference type="InterPro" id="IPR011109">
    <property type="entry name" value="DNA_bind_recombinase_dom"/>
</dbReference>
<dbReference type="SUPFAM" id="SSF53041">
    <property type="entry name" value="Resolvase-like"/>
    <property type="match status" value="1"/>
</dbReference>
<evidence type="ECO:0000259" key="4">
    <source>
        <dbReference type="SMART" id="SM00857"/>
    </source>
</evidence>
<keyword evidence="3" id="KW-0175">Coiled coil</keyword>
<feature type="domain" description="Resolvase/invertase-type recombinase catalytic" evidence="4">
    <location>
        <begin position="6"/>
        <end position="171"/>
    </location>
</feature>
<dbReference type="InterPro" id="IPR050639">
    <property type="entry name" value="SSR_resolvase"/>
</dbReference>
<dbReference type="InterPro" id="IPR036162">
    <property type="entry name" value="Resolvase-like_N_sf"/>
</dbReference>
<dbReference type="Gene3D" id="3.40.50.1390">
    <property type="entry name" value="Resolvase, N-terminal catalytic domain"/>
    <property type="match status" value="1"/>
</dbReference>
<dbReference type="Pfam" id="PF07508">
    <property type="entry name" value="Recombinase"/>
    <property type="match status" value="1"/>
</dbReference>
<dbReference type="RefSeq" id="WP_346790823.1">
    <property type="nucleotide sequence ID" value="NZ_JAYFSJ010000023.1"/>
</dbReference>
<comment type="caution">
    <text evidence="5">The sequence shown here is derived from an EMBL/GenBank/DDBJ whole genome shotgun (WGS) entry which is preliminary data.</text>
</comment>
<dbReference type="Pfam" id="PF00239">
    <property type="entry name" value="Resolvase"/>
    <property type="match status" value="1"/>
</dbReference>
<dbReference type="Proteomes" id="UP001405405">
    <property type="component" value="Unassembled WGS sequence"/>
</dbReference>
<keyword evidence="2" id="KW-0233">DNA recombination</keyword>
<organism evidence="5 6">
    <name type="scientific">Chromobacterium indicum</name>
    <dbReference type="NCBI Taxonomy" id="3110228"/>
    <lineage>
        <taxon>Bacteria</taxon>
        <taxon>Pseudomonadati</taxon>
        <taxon>Pseudomonadota</taxon>
        <taxon>Betaproteobacteria</taxon>
        <taxon>Neisseriales</taxon>
        <taxon>Chromobacteriaceae</taxon>
        <taxon>Chromobacterium</taxon>
    </lineage>
</organism>
<gene>
    <name evidence="5" type="ORF">VA599_23030</name>
</gene>
<proteinExistence type="predicted"/>
<reference evidence="5 6" key="1">
    <citation type="submission" date="2023-12" db="EMBL/GenBank/DDBJ databases">
        <title>Chromobacterium sp. strain TRC.1.1.SA producing antimicrobial pigment.</title>
        <authorList>
            <person name="Verma N."/>
            <person name="Choksket S."/>
            <person name="Pinnaka A.K."/>
            <person name="Korpole S."/>
        </authorList>
    </citation>
    <scope>NUCLEOTIDE SEQUENCE [LARGE SCALE GENOMIC DNA]</scope>
    <source>
        <strain evidence="5 6">TRC1.1.SA</strain>
    </source>
</reference>
<accession>A0ABV0CRJ7</accession>
<keyword evidence="1" id="KW-0238">DNA-binding</keyword>
<evidence type="ECO:0000313" key="6">
    <source>
        <dbReference type="Proteomes" id="UP001405405"/>
    </source>
</evidence>
<keyword evidence="6" id="KW-1185">Reference proteome</keyword>
<evidence type="ECO:0000256" key="2">
    <source>
        <dbReference type="ARBA" id="ARBA00023172"/>
    </source>
</evidence>
<protein>
    <submittedName>
        <fullName evidence="5">Recombinase family protein</fullName>
    </submittedName>
</protein>
<dbReference type="EMBL" id="JAYFSJ010000023">
    <property type="protein sequence ID" value="MEN7433622.1"/>
    <property type="molecule type" value="Genomic_DNA"/>
</dbReference>
<dbReference type="PANTHER" id="PTHR30461:SF2">
    <property type="entry name" value="SERINE RECOMBINASE PINE-RELATED"/>
    <property type="match status" value="1"/>
</dbReference>
<dbReference type="CDD" id="cd00338">
    <property type="entry name" value="Ser_Recombinase"/>
    <property type="match status" value="1"/>
</dbReference>
<evidence type="ECO:0000313" key="5">
    <source>
        <dbReference type="EMBL" id="MEN7433622.1"/>
    </source>
</evidence>
<name>A0ABV0CRJ7_9NEIS</name>
<evidence type="ECO:0000256" key="3">
    <source>
        <dbReference type="SAM" id="Coils"/>
    </source>
</evidence>
<sequence length="553" mass="61745">MKNSKVYSYLRFSDPRQAAGSSADRQIQYAIRWASEHGLALDDALTLRDEGLSAYHQRHVKQGALGAFLEAISAGRISPGSVLIVEGLDRLSRAEPILAQAQLAQIINAGITVVTASDGKEYNRERIKNNPMDLVYSLLIMIRAHEESDTKSKRIKAAVKRQAEAWIAGTFCGRIVNGRDPQWLDWNGEKWIPIPERVEAFKIAFRMYKDGYGAKPIFQHLFALGLTMTNQGLPNHANFYRTLRNPALYGTRVLEVGDEKFELKNYYPAIITEEEYNSLQNVAGGRFKYSQNGGIVGVVSGLGILRCGYCGAAAVVKNYLNRKRELNGNIKDSHRRLMCLGAVTTGIHSCPMPATSSVAPVENAIMEYCSDQFNLSSLQNGEDQTLSIRAQLNTKRADLASIENKIKKITDAIIESEIDAPKFLIKKVSELENLHELAKGQIENLEYELVQISQNLVAPTLAENWAELTDGVKNLDNDSRIAARKLIADTFEKIIVYTNSITPPIRTKKARKFSTIDLVLIPKRGTARTLRINRLNGKWVTGEDIITRQKPLQ</sequence>
<dbReference type="InterPro" id="IPR038109">
    <property type="entry name" value="DNA_bind_recomb_sf"/>
</dbReference>
<dbReference type="PANTHER" id="PTHR30461">
    <property type="entry name" value="DNA-INVERTASE FROM LAMBDOID PROPHAGE"/>
    <property type="match status" value="1"/>
</dbReference>
<feature type="coiled-coil region" evidence="3">
    <location>
        <begin position="392"/>
        <end position="455"/>
    </location>
</feature>
<evidence type="ECO:0000256" key="1">
    <source>
        <dbReference type="ARBA" id="ARBA00023125"/>
    </source>
</evidence>